<sequence length="239" mass="26317">MNIGSKSIKILLFVFNLVFSLCGLAVLICGVFGYLNLKNPSTEIQATYSTIAIGIIILGGITFIIAFFGCVGSIWENRCMIITFGIFISIILVIQIALSIYLFVVLNKVKDSGIENKYKEIFDKYSENRHSQAIVDGIQFGMKCCGVDGPNDYNTTSNATETYPWSCCNFKNDLKFQSCELSEVYDQGCRTYLVDILMSAGKLLGGVILGIAVVELIGILLAVFLAHVIRNDKRRAAEA</sequence>
<dbReference type="InterPro" id="IPR018499">
    <property type="entry name" value="Tetraspanin/Peripherin"/>
</dbReference>
<evidence type="ECO:0000256" key="3">
    <source>
        <dbReference type="ARBA" id="ARBA00022692"/>
    </source>
</evidence>
<evidence type="ECO:0000256" key="6">
    <source>
        <dbReference type="PIRSR" id="PIRSR002419-1"/>
    </source>
</evidence>
<evidence type="ECO:0000313" key="8">
    <source>
        <dbReference type="EMBL" id="KAK0174455.1"/>
    </source>
</evidence>
<dbReference type="EMBL" id="JAQQBR010000006">
    <property type="protein sequence ID" value="KAK0174455.1"/>
    <property type="molecule type" value="Genomic_DNA"/>
</dbReference>
<gene>
    <name evidence="8" type="ORF">PV327_010222</name>
</gene>
<dbReference type="PRINTS" id="PR00259">
    <property type="entry name" value="TMFOUR"/>
</dbReference>
<comment type="similarity">
    <text evidence="2 7">Belongs to the tetraspanin (TM4SF) family.</text>
</comment>
<comment type="caution">
    <text evidence="8">The sequence shown here is derived from an EMBL/GenBank/DDBJ whole genome shotgun (WGS) entry which is preliminary data.</text>
</comment>
<name>A0AA39FS24_MICHY</name>
<dbReference type="PANTHER" id="PTHR19282:SF521">
    <property type="entry name" value="IP01817P-RELATED"/>
    <property type="match status" value="1"/>
</dbReference>
<dbReference type="PROSITE" id="PS00421">
    <property type="entry name" value="TM4_1"/>
    <property type="match status" value="1"/>
</dbReference>
<comment type="subcellular location">
    <subcellularLocation>
        <location evidence="1 7">Membrane</location>
        <topology evidence="1 7">Multi-pass membrane protein</topology>
    </subcellularLocation>
</comment>
<evidence type="ECO:0000313" key="9">
    <source>
        <dbReference type="Proteomes" id="UP001168972"/>
    </source>
</evidence>
<keyword evidence="5 7" id="KW-0472">Membrane</keyword>
<dbReference type="SUPFAM" id="SSF48652">
    <property type="entry name" value="Tetraspanin"/>
    <property type="match status" value="1"/>
</dbReference>
<reference evidence="8" key="2">
    <citation type="submission" date="2023-03" db="EMBL/GenBank/DDBJ databases">
        <authorList>
            <person name="Inwood S.N."/>
            <person name="Skelly J.G."/>
            <person name="Guhlin J."/>
            <person name="Harrop T.W.R."/>
            <person name="Goldson S.G."/>
            <person name="Dearden P.K."/>
        </authorList>
    </citation>
    <scope>NUCLEOTIDE SEQUENCE</scope>
    <source>
        <strain evidence="8">Lincoln</strain>
        <tissue evidence="8">Whole body</tissue>
    </source>
</reference>
<keyword evidence="9" id="KW-1185">Reference proteome</keyword>
<proteinExistence type="inferred from homology"/>
<keyword evidence="3 7" id="KW-0812">Transmembrane</keyword>
<dbReference type="AlphaFoldDB" id="A0AA39FS24"/>
<dbReference type="InterPro" id="IPR000301">
    <property type="entry name" value="Tetraspanin_animals"/>
</dbReference>
<keyword evidence="6" id="KW-1015">Disulfide bond</keyword>
<evidence type="ECO:0000256" key="2">
    <source>
        <dbReference type="ARBA" id="ARBA00006840"/>
    </source>
</evidence>
<evidence type="ECO:0000256" key="4">
    <source>
        <dbReference type="ARBA" id="ARBA00022989"/>
    </source>
</evidence>
<evidence type="ECO:0000256" key="1">
    <source>
        <dbReference type="ARBA" id="ARBA00004141"/>
    </source>
</evidence>
<dbReference type="GO" id="GO:0005886">
    <property type="term" value="C:plasma membrane"/>
    <property type="evidence" value="ECO:0007669"/>
    <property type="project" value="TreeGrafter"/>
</dbReference>
<feature type="transmembrane region" description="Helical" evidence="7">
    <location>
        <begin position="81"/>
        <end position="104"/>
    </location>
</feature>
<reference evidence="8" key="1">
    <citation type="journal article" date="2023" name="bioRxiv">
        <title>Scaffold-level genome assemblies of two parasitoid biocontrol wasps reveal the parthenogenesis mechanism and an associated novel virus.</title>
        <authorList>
            <person name="Inwood S."/>
            <person name="Skelly J."/>
            <person name="Guhlin J."/>
            <person name="Harrop T."/>
            <person name="Goldson S."/>
            <person name="Dearden P."/>
        </authorList>
    </citation>
    <scope>NUCLEOTIDE SEQUENCE</scope>
    <source>
        <strain evidence="8">Lincoln</strain>
        <tissue evidence="8">Whole body</tissue>
    </source>
</reference>
<accession>A0AA39FS24</accession>
<dbReference type="Gene3D" id="1.10.1450.10">
    <property type="entry name" value="Tetraspanin"/>
    <property type="match status" value="1"/>
</dbReference>
<dbReference type="InterPro" id="IPR008952">
    <property type="entry name" value="Tetraspanin_EC2_sf"/>
</dbReference>
<organism evidence="8 9">
    <name type="scientific">Microctonus hyperodae</name>
    <name type="common">Parasitoid wasp</name>
    <dbReference type="NCBI Taxonomy" id="165561"/>
    <lineage>
        <taxon>Eukaryota</taxon>
        <taxon>Metazoa</taxon>
        <taxon>Ecdysozoa</taxon>
        <taxon>Arthropoda</taxon>
        <taxon>Hexapoda</taxon>
        <taxon>Insecta</taxon>
        <taxon>Pterygota</taxon>
        <taxon>Neoptera</taxon>
        <taxon>Endopterygota</taxon>
        <taxon>Hymenoptera</taxon>
        <taxon>Apocrita</taxon>
        <taxon>Ichneumonoidea</taxon>
        <taxon>Braconidae</taxon>
        <taxon>Euphorinae</taxon>
        <taxon>Microctonus</taxon>
    </lineage>
</organism>
<dbReference type="Proteomes" id="UP001168972">
    <property type="component" value="Unassembled WGS sequence"/>
</dbReference>
<dbReference type="InterPro" id="IPR018503">
    <property type="entry name" value="Tetraspanin_CS"/>
</dbReference>
<evidence type="ECO:0000256" key="5">
    <source>
        <dbReference type="ARBA" id="ARBA00023136"/>
    </source>
</evidence>
<dbReference type="CDD" id="cd03127">
    <property type="entry name" value="tetraspanin_LEL"/>
    <property type="match status" value="1"/>
</dbReference>
<protein>
    <recommendedName>
        <fullName evidence="7">Tetraspanin</fullName>
    </recommendedName>
</protein>
<evidence type="ECO:0000256" key="7">
    <source>
        <dbReference type="RuleBase" id="RU361218"/>
    </source>
</evidence>
<keyword evidence="4 7" id="KW-1133">Transmembrane helix</keyword>
<dbReference type="Pfam" id="PF00335">
    <property type="entry name" value="Tetraspanin"/>
    <property type="match status" value="1"/>
</dbReference>
<dbReference type="PIRSF" id="PIRSF002419">
    <property type="entry name" value="Tetraspanin"/>
    <property type="match status" value="1"/>
</dbReference>
<feature type="transmembrane region" description="Helical" evidence="7">
    <location>
        <begin position="47"/>
        <end position="69"/>
    </location>
</feature>
<feature type="transmembrane region" description="Helical" evidence="7">
    <location>
        <begin position="203"/>
        <end position="226"/>
    </location>
</feature>
<feature type="transmembrane region" description="Helical" evidence="7">
    <location>
        <begin position="12"/>
        <end position="35"/>
    </location>
</feature>
<feature type="disulfide bond" evidence="6">
    <location>
        <begin position="145"/>
        <end position="167"/>
    </location>
</feature>
<dbReference type="PANTHER" id="PTHR19282">
    <property type="entry name" value="TETRASPANIN"/>
    <property type="match status" value="1"/>
</dbReference>